<gene>
    <name evidence="6" type="ORF">MS3_00009688</name>
</gene>
<dbReference type="SUPFAM" id="SSF57277">
    <property type="entry name" value="Granulin repeat"/>
    <property type="match status" value="4"/>
</dbReference>
<comment type="caution">
    <text evidence="6">The sequence shown here is derived from an EMBL/GenBank/DDBJ whole genome shotgun (WGS) entry which is preliminary data.</text>
</comment>
<evidence type="ECO:0000259" key="5">
    <source>
        <dbReference type="PROSITE" id="PS00799"/>
    </source>
</evidence>
<evidence type="ECO:0000256" key="1">
    <source>
        <dbReference type="ARBA" id="ARBA00004613"/>
    </source>
</evidence>
<evidence type="ECO:0000313" key="7">
    <source>
        <dbReference type="Proteomes" id="UP000471633"/>
    </source>
</evidence>
<dbReference type="AlphaFoldDB" id="A0A922LDN7"/>
<dbReference type="GeneID" id="24592183"/>
<dbReference type="PANTHER" id="PTHR12274">
    <property type="entry name" value="GRANULIN"/>
    <property type="match status" value="1"/>
</dbReference>
<sequence length="796" mass="87002">MSGEIWGCCQHANAICCPDGEHCCPHGSVCDMVHYSCKPTKSNEIPEIKESSHTLHLVSASAPARLNPNVNPSKADWRKKIHKLSAKYLLAYSGVVCPDPLYECPADTTCCPSPDETWACCPIPQTVSFPGVYNKDLNKSLEQMYNNKNSSYSVANFNLIYMSLSTLNGTQLCPDAKPRCSDEQTCCKLKTGEWGCCPVKNAVCCSDGEHCCPDGYVCDLSVGECINRSKPSNELKKFLPNINLSSLPTKIGYNNRCPNSDVYCEDNSTCCEHDKEWGCCLFSNAVCCSDGIHCCPANTICDLKAEMCIGESGDILTKLQLKSKPKFNSFKYNSRISICSDMKSVCINGTCCSNVNDQLSTLCCPYENAVCCNDGEHCCPKGTTCDMINGGCIISQEDLSKSNSVPLLTKISALHVTSKNNTQSTVFTQVCPGGKAKCPDSATCCKLSSGEYACCPIPNAICCTDDIHCCPSGTSCDYKTLSCVKTDNGHSIESPTANELLRNPGLLFTGVRDHVCPGHQSTCADDQTCCPLPDKSFGCCPLKNSVCCGDHLHCCPAGSICDLDTKQCILQIEYNQSTTKIVYDGFTMHKANQKLSNSLYSQPVKSVSTIDTYVQGKWCGACGDTWACCPDVTFTSWSCCPYVGGECCMGQNTCCPPGSRCLNNGKCQKIQKNIFKSSASTLIPSISMNNNVQRPHFIKQNNEKENFQIEMSNSAKPAQRNILLLIRHYRRLKRQLHTICPDSLHYCGKSEQCCLSNKFGYTCTPNESICCESSMNTYCPISKDCSLDGKFCVDKY</sequence>
<dbReference type="PANTHER" id="PTHR12274:SF3">
    <property type="entry name" value="PROGRANULIN"/>
    <property type="match status" value="1"/>
</dbReference>
<reference evidence="6" key="1">
    <citation type="journal article" date="2012" name="Nat. Genet.">
        <title>Whole-genome sequence of Schistosoma haematobium.</title>
        <authorList>
            <person name="Young N.D."/>
            <person name="Jex A.R."/>
            <person name="Li B."/>
            <person name="Liu S."/>
            <person name="Yang L."/>
            <person name="Xiong Z."/>
            <person name="Li Y."/>
            <person name="Cantacessi C."/>
            <person name="Hall R.S."/>
            <person name="Xu X."/>
            <person name="Chen F."/>
            <person name="Wu X."/>
            <person name="Zerlotini A."/>
            <person name="Oliveira G."/>
            <person name="Hofmann A."/>
            <person name="Zhang G."/>
            <person name="Fang X."/>
            <person name="Kang Y."/>
            <person name="Campbell B.E."/>
            <person name="Loukas A."/>
            <person name="Ranganathan S."/>
            <person name="Rollinson D."/>
            <person name="Rinaldi G."/>
            <person name="Brindley P.J."/>
            <person name="Yang H."/>
            <person name="Wang J."/>
            <person name="Wang J."/>
            <person name="Gasser R.B."/>
        </authorList>
    </citation>
    <scope>NUCLEOTIDE SEQUENCE</scope>
</reference>
<feature type="domain" description="Granulins" evidence="5">
    <location>
        <begin position="548"/>
        <end position="561"/>
    </location>
</feature>
<reference evidence="6" key="4">
    <citation type="journal article" date="2022" name="PLoS Pathog.">
        <title>Chromosome-level genome of Schistosoma haematobium underpins genome-wide explorations of molecular variation.</title>
        <authorList>
            <person name="Stroehlein A.J."/>
            <person name="Korhonen P.K."/>
            <person name="Lee V.V."/>
            <person name="Ralph S.A."/>
            <person name="Mentink-Kane M."/>
            <person name="You H."/>
            <person name="McManus D.P."/>
            <person name="Tchuente L.T."/>
            <person name="Stothard J.R."/>
            <person name="Kaur P."/>
            <person name="Dudchenko O."/>
            <person name="Aiden E.L."/>
            <person name="Yang B."/>
            <person name="Yang H."/>
            <person name="Emery A.M."/>
            <person name="Webster B.L."/>
            <person name="Brindley P.J."/>
            <person name="Rollinson D."/>
            <person name="Chang B.C.H."/>
            <person name="Gasser R.B."/>
            <person name="Young N.D."/>
        </authorList>
    </citation>
    <scope>NUCLEOTIDE SEQUENCE</scope>
</reference>
<keyword evidence="4" id="KW-1015">Disulfide bond</keyword>
<feature type="domain" description="Granulins" evidence="5">
    <location>
        <begin position="205"/>
        <end position="218"/>
    </location>
</feature>
<reference evidence="6" key="3">
    <citation type="submission" date="2021-06" db="EMBL/GenBank/DDBJ databases">
        <title>Chromosome-level genome assembly for S. haematobium.</title>
        <authorList>
            <person name="Stroehlein A.J."/>
        </authorList>
    </citation>
    <scope>NUCLEOTIDE SEQUENCE</scope>
</reference>
<dbReference type="InterPro" id="IPR039036">
    <property type="entry name" value="Granulin_fam"/>
</dbReference>
<dbReference type="InterPro" id="IPR037277">
    <property type="entry name" value="Granulin_sf"/>
</dbReference>
<evidence type="ECO:0000313" key="6">
    <source>
        <dbReference type="EMBL" id="KAH9579587.1"/>
    </source>
</evidence>
<protein>
    <recommendedName>
        <fullName evidence="5">Granulins domain-containing protein</fullName>
    </recommendedName>
</protein>
<dbReference type="RefSeq" id="XP_035588105.2">
    <property type="nucleotide sequence ID" value="XM_035731249.2"/>
</dbReference>
<dbReference type="Proteomes" id="UP000471633">
    <property type="component" value="Unassembled WGS sequence"/>
</dbReference>
<accession>A0A922LDN7</accession>
<feature type="domain" description="Granulins" evidence="5">
    <location>
        <begin position="372"/>
        <end position="385"/>
    </location>
</feature>
<dbReference type="CTD" id="24592183"/>
<evidence type="ECO:0000256" key="4">
    <source>
        <dbReference type="ARBA" id="ARBA00023157"/>
    </source>
</evidence>
<dbReference type="Gene3D" id="2.10.25.160">
    <property type="entry name" value="Granulin"/>
    <property type="match status" value="8"/>
</dbReference>
<comment type="similarity">
    <text evidence="2">Belongs to the granulin family.</text>
</comment>
<reference evidence="6" key="2">
    <citation type="journal article" date="2019" name="Gigascience">
        <title>High-quality Schistosoma haematobium genome achieved by single-molecule and long-range sequencing.</title>
        <authorList>
            <person name="Stroehlein A.J."/>
            <person name="Korhonen P.K."/>
            <person name="Chong T.M."/>
            <person name="Lim Y.L."/>
            <person name="Chan K.G."/>
            <person name="Webster B."/>
            <person name="Rollinson D."/>
            <person name="Brindley P.J."/>
            <person name="Gasser R.B."/>
            <person name="Young N.D."/>
        </authorList>
    </citation>
    <scope>NUCLEOTIDE SEQUENCE</scope>
</reference>
<dbReference type="SMART" id="SM00277">
    <property type="entry name" value="GRAN"/>
    <property type="match status" value="7"/>
</dbReference>
<keyword evidence="7" id="KW-1185">Reference proteome</keyword>
<feature type="domain" description="Granulins" evidence="5">
    <location>
        <begin position="17"/>
        <end position="30"/>
    </location>
</feature>
<dbReference type="Pfam" id="PF00396">
    <property type="entry name" value="Granulin"/>
    <property type="match status" value="7"/>
</dbReference>
<feature type="domain" description="Granulins" evidence="5">
    <location>
        <begin position="463"/>
        <end position="476"/>
    </location>
</feature>
<feature type="domain" description="Granulins" evidence="5">
    <location>
        <begin position="288"/>
        <end position="301"/>
    </location>
</feature>
<dbReference type="GO" id="GO:0005576">
    <property type="term" value="C:extracellular region"/>
    <property type="evidence" value="ECO:0007669"/>
    <property type="project" value="UniProtKB-SubCell"/>
</dbReference>
<dbReference type="EMBL" id="AMPZ03000008">
    <property type="protein sequence ID" value="KAH9579587.1"/>
    <property type="molecule type" value="Genomic_DNA"/>
</dbReference>
<comment type="subcellular location">
    <subcellularLocation>
        <location evidence="1">Secreted</location>
    </subcellularLocation>
</comment>
<dbReference type="KEGG" id="shx:MS3_00009688"/>
<organism evidence="6 7">
    <name type="scientific">Schistosoma haematobium</name>
    <name type="common">Blood fluke</name>
    <dbReference type="NCBI Taxonomy" id="6185"/>
    <lineage>
        <taxon>Eukaryota</taxon>
        <taxon>Metazoa</taxon>
        <taxon>Spiralia</taxon>
        <taxon>Lophotrochozoa</taxon>
        <taxon>Platyhelminthes</taxon>
        <taxon>Trematoda</taxon>
        <taxon>Digenea</taxon>
        <taxon>Strigeidida</taxon>
        <taxon>Schistosomatoidea</taxon>
        <taxon>Schistosomatidae</taxon>
        <taxon>Schistosoma</taxon>
    </lineage>
</organism>
<proteinExistence type="inferred from homology"/>
<dbReference type="PROSITE" id="PS00799">
    <property type="entry name" value="GRANULINS"/>
    <property type="match status" value="6"/>
</dbReference>
<name>A0A922LDN7_SCHHA</name>
<evidence type="ECO:0000256" key="2">
    <source>
        <dbReference type="ARBA" id="ARBA00010093"/>
    </source>
</evidence>
<evidence type="ECO:0000256" key="3">
    <source>
        <dbReference type="ARBA" id="ARBA00022525"/>
    </source>
</evidence>
<keyword evidence="3" id="KW-0964">Secreted</keyword>
<dbReference type="InterPro" id="IPR000118">
    <property type="entry name" value="Granulin"/>
</dbReference>